<evidence type="ECO:0000313" key="10">
    <source>
        <dbReference type="EMBL" id="KAF2646487.1"/>
    </source>
</evidence>
<evidence type="ECO:0000313" key="11">
    <source>
        <dbReference type="Proteomes" id="UP000799753"/>
    </source>
</evidence>
<keyword evidence="7 9" id="KW-0418">Kinase</keyword>
<keyword evidence="5 9" id="KW-0808">Transferase</keyword>
<gene>
    <name evidence="10" type="ORF">P280DRAFT_475368</name>
</gene>
<reference evidence="10" key="1">
    <citation type="journal article" date="2020" name="Stud. Mycol.">
        <title>101 Dothideomycetes genomes: a test case for predicting lifestyles and emergence of pathogens.</title>
        <authorList>
            <person name="Haridas S."/>
            <person name="Albert R."/>
            <person name="Binder M."/>
            <person name="Bloem J."/>
            <person name="Labutti K."/>
            <person name="Salamov A."/>
            <person name="Andreopoulos B."/>
            <person name="Baker S."/>
            <person name="Barry K."/>
            <person name="Bills G."/>
            <person name="Bluhm B."/>
            <person name="Cannon C."/>
            <person name="Castanera R."/>
            <person name="Culley D."/>
            <person name="Daum C."/>
            <person name="Ezra D."/>
            <person name="Gonzalez J."/>
            <person name="Henrissat B."/>
            <person name="Kuo A."/>
            <person name="Liang C."/>
            <person name="Lipzen A."/>
            <person name="Lutzoni F."/>
            <person name="Magnuson J."/>
            <person name="Mondo S."/>
            <person name="Nolan M."/>
            <person name="Ohm R."/>
            <person name="Pangilinan J."/>
            <person name="Park H.-J."/>
            <person name="Ramirez L."/>
            <person name="Alfaro M."/>
            <person name="Sun H."/>
            <person name="Tritt A."/>
            <person name="Yoshinaga Y."/>
            <person name="Zwiers L.-H."/>
            <person name="Turgeon B."/>
            <person name="Goodwin S."/>
            <person name="Spatafora J."/>
            <person name="Crous P."/>
            <person name="Grigoriev I."/>
        </authorList>
    </citation>
    <scope>NUCLEOTIDE SEQUENCE</scope>
    <source>
        <strain evidence="10">CBS 473.64</strain>
    </source>
</reference>
<dbReference type="OrthoDB" id="272370at2759"/>
<dbReference type="GO" id="GO:0005524">
    <property type="term" value="F:ATP binding"/>
    <property type="evidence" value="ECO:0007669"/>
    <property type="project" value="UniProtKB-KW"/>
</dbReference>
<dbReference type="InterPro" id="IPR009286">
    <property type="entry name" value="Ins_P5_2-kin"/>
</dbReference>
<comment type="catalytic activity">
    <reaction evidence="9">
        <text>1D-myo-inositol 1,3,4,5,6-pentakisphosphate + ATP = 1D-myo-inositol hexakisphosphate + ADP + H(+)</text>
        <dbReference type="Rhea" id="RHEA:20313"/>
        <dbReference type="ChEBI" id="CHEBI:15378"/>
        <dbReference type="ChEBI" id="CHEBI:30616"/>
        <dbReference type="ChEBI" id="CHEBI:57733"/>
        <dbReference type="ChEBI" id="CHEBI:58130"/>
        <dbReference type="ChEBI" id="CHEBI:456216"/>
        <dbReference type="EC" id="2.7.1.158"/>
    </reaction>
</comment>
<keyword evidence="8 9" id="KW-0067">ATP-binding</keyword>
<evidence type="ECO:0000256" key="2">
    <source>
        <dbReference type="ARBA" id="ARBA00008305"/>
    </source>
</evidence>
<evidence type="ECO:0000256" key="5">
    <source>
        <dbReference type="ARBA" id="ARBA00022679"/>
    </source>
</evidence>
<accession>A0A6A6SHM0</accession>
<keyword evidence="11" id="KW-1185">Reference proteome</keyword>
<comment type="function">
    <text evidence="9">Phosphorylates Ins(1,3,4,5,6)P5 at position 2 to form Ins(1,2,3,4,5,6)P6 (InsP6 or phytate).</text>
</comment>
<protein>
    <recommendedName>
        <fullName evidence="4 9">Inositol-pentakisphosphate 2-kinase</fullName>
        <ecNumber evidence="3 9">2.7.1.158</ecNumber>
    </recommendedName>
</protein>
<dbReference type="GO" id="GO:0005634">
    <property type="term" value="C:nucleus"/>
    <property type="evidence" value="ECO:0007669"/>
    <property type="project" value="TreeGrafter"/>
</dbReference>
<comment type="similarity">
    <text evidence="2">Belongs to the IPK1 type 1 family.</text>
</comment>
<name>A0A6A6SHM0_9PLEO</name>
<dbReference type="Proteomes" id="UP000799753">
    <property type="component" value="Unassembled WGS sequence"/>
</dbReference>
<evidence type="ECO:0000256" key="1">
    <source>
        <dbReference type="ARBA" id="ARBA00003979"/>
    </source>
</evidence>
<organism evidence="10 11">
    <name type="scientific">Massarina eburnea CBS 473.64</name>
    <dbReference type="NCBI Taxonomy" id="1395130"/>
    <lineage>
        <taxon>Eukaryota</taxon>
        <taxon>Fungi</taxon>
        <taxon>Dikarya</taxon>
        <taxon>Ascomycota</taxon>
        <taxon>Pezizomycotina</taxon>
        <taxon>Dothideomycetes</taxon>
        <taxon>Pleosporomycetidae</taxon>
        <taxon>Pleosporales</taxon>
        <taxon>Massarineae</taxon>
        <taxon>Massarinaceae</taxon>
        <taxon>Massarina</taxon>
    </lineage>
</organism>
<evidence type="ECO:0000256" key="3">
    <source>
        <dbReference type="ARBA" id="ARBA00012023"/>
    </source>
</evidence>
<dbReference type="PANTHER" id="PTHR14456">
    <property type="entry name" value="INOSITOL POLYPHOSPHATE KINASE 1"/>
    <property type="match status" value="1"/>
</dbReference>
<dbReference type="GO" id="GO:0035299">
    <property type="term" value="F:inositol-1,3,4,5,6-pentakisphosphate 2-kinase activity"/>
    <property type="evidence" value="ECO:0007669"/>
    <property type="project" value="UniProtKB-EC"/>
</dbReference>
<evidence type="ECO:0000256" key="6">
    <source>
        <dbReference type="ARBA" id="ARBA00022741"/>
    </source>
</evidence>
<proteinExistence type="inferred from homology"/>
<dbReference type="AlphaFoldDB" id="A0A6A6SHM0"/>
<evidence type="ECO:0000256" key="7">
    <source>
        <dbReference type="ARBA" id="ARBA00022777"/>
    </source>
</evidence>
<evidence type="ECO:0000256" key="8">
    <source>
        <dbReference type="ARBA" id="ARBA00022840"/>
    </source>
</evidence>
<evidence type="ECO:0000256" key="4">
    <source>
        <dbReference type="ARBA" id="ARBA00014846"/>
    </source>
</evidence>
<keyword evidence="6 9" id="KW-0547">Nucleotide-binding</keyword>
<dbReference type="EMBL" id="MU006776">
    <property type="protein sequence ID" value="KAF2646487.1"/>
    <property type="molecule type" value="Genomic_DNA"/>
</dbReference>
<sequence>MPTQSEPQHPHRHPSLTLPLSLLKMVDENYDLDDDDLSSASASSPLVAANAPPTPAPSVDDLKLVDPWDLTKYTCVRVLEPERYSSCVITFTFLAEGAANAVFQILPYAGRIESSFMFVEDGMPVPYSLFLNKVLRVSKGVPKTLSFRDVVRGFTEDVLPLFAPVSTNGTEVSYKEYLLEDEGVSFDGGLASHLHTLMHGEDCAPQDCERIPAMEHRGLLLPDMTSAFGTSLTIEIKPKWLAQSPTAPSKSFKCRTCALQARRASKGKRQPLSYICPFKLVTGNAEAISDFLRPRILAHFKVNSANPVVNIDVDIEDILARATDYLARGPGHGLLKHMQKLQDESDPGGVCSVPKRLRENSYHCRGVRAAMTLRDCSMFIKVPYRKADGCVESKLADLDFKSMEKVPDWVSKEEALWNGGWYTNIDTQSVCAVSELWKETCPWWW</sequence>
<dbReference type="GO" id="GO:0032958">
    <property type="term" value="P:inositol phosphate biosynthetic process"/>
    <property type="evidence" value="ECO:0007669"/>
    <property type="project" value="TreeGrafter"/>
</dbReference>
<comment type="function">
    <text evidence="1">Has kinase activity and phosphorylates inositol-1,3,4,5,6-pentakisphosphate (Ins(1,3,4,5,6)P5) to produce 1,2,3,4,5,6-hexakisphosphate (InsP6), also known as phytate.</text>
</comment>
<dbReference type="Pfam" id="PF06090">
    <property type="entry name" value="Ins_P5_2-kin"/>
    <property type="match status" value="1"/>
</dbReference>
<dbReference type="PANTHER" id="PTHR14456:SF2">
    <property type="entry name" value="INOSITOL-PENTAKISPHOSPHATE 2-KINASE"/>
    <property type="match status" value="1"/>
</dbReference>
<comment type="domain">
    <text evidence="9">The EXKPK motif is conserved in inositol-pentakisphosphate 2-kinases of both family 1 and 2.</text>
</comment>
<evidence type="ECO:0000256" key="9">
    <source>
        <dbReference type="RuleBase" id="RU364126"/>
    </source>
</evidence>
<dbReference type="EC" id="2.7.1.158" evidence="3 9"/>